<name>A0A348HIA5_9GAMM</name>
<evidence type="ECO:0000313" key="1">
    <source>
        <dbReference type="EMBL" id="BBG31357.1"/>
    </source>
</evidence>
<reference evidence="1 2" key="1">
    <citation type="submission" date="2018-09" db="EMBL/GenBank/DDBJ databases">
        <title>Zymobacter palmae IAM14233 (=T109) whole genome analysis.</title>
        <authorList>
            <person name="Yanase H."/>
        </authorList>
    </citation>
    <scope>NUCLEOTIDE SEQUENCE [LARGE SCALE GENOMIC DNA]</scope>
    <source>
        <strain evidence="1 2">IAM14233</strain>
    </source>
</reference>
<accession>A0A348HIA5</accession>
<gene>
    <name evidence="1" type="ORF">ZBT109_2630</name>
</gene>
<keyword evidence="2" id="KW-1185">Reference proteome</keyword>
<evidence type="ECO:0000313" key="2">
    <source>
        <dbReference type="Proteomes" id="UP000267342"/>
    </source>
</evidence>
<dbReference type="Proteomes" id="UP000267342">
    <property type="component" value="Chromosome"/>
</dbReference>
<proteinExistence type="predicted"/>
<dbReference type="EMBL" id="AP018933">
    <property type="protein sequence ID" value="BBG31357.1"/>
    <property type="molecule type" value="Genomic_DNA"/>
</dbReference>
<organism evidence="1 2">
    <name type="scientific">Zymobacter palmae</name>
    <dbReference type="NCBI Taxonomy" id="33074"/>
    <lineage>
        <taxon>Bacteria</taxon>
        <taxon>Pseudomonadati</taxon>
        <taxon>Pseudomonadota</taxon>
        <taxon>Gammaproteobacteria</taxon>
        <taxon>Oceanospirillales</taxon>
        <taxon>Halomonadaceae</taxon>
        <taxon>Zymobacter group</taxon>
        <taxon>Zymobacter</taxon>
    </lineage>
</organism>
<sequence>MPNAGLRAIHDQLIGGIRLDRVDGKTDMRIETPADIAVHDQRQSRLLTHRIDDSRFEIIGVEKSQRIDDRRHYHDDRQRDNEQYPSAHYFHEVPSARRTPSYFRYMVASTRNVLNLEDTQKICSFDHPYGKRCPLPYNRNEPVIR</sequence>
<dbReference type="KEGG" id="zpl:ZBT109_2630"/>
<protein>
    <submittedName>
        <fullName evidence="1">Uncharacterized protein</fullName>
    </submittedName>
</protein>
<dbReference type="AlphaFoldDB" id="A0A348HIA5"/>